<dbReference type="NCBIfam" id="TIGR00640">
    <property type="entry name" value="acid_CoA_mut_C"/>
    <property type="match status" value="1"/>
</dbReference>
<evidence type="ECO:0000256" key="2">
    <source>
        <dbReference type="ARBA" id="ARBA00008465"/>
    </source>
</evidence>
<dbReference type="RefSeq" id="WP_089858032.1">
    <property type="nucleotide sequence ID" value="NZ_FNDW01000006.1"/>
</dbReference>
<dbReference type="InterPro" id="IPR016176">
    <property type="entry name" value="Cbl-dep_enz_cat"/>
</dbReference>
<evidence type="ECO:0000256" key="6">
    <source>
        <dbReference type="ARBA" id="ARBA00023235"/>
    </source>
</evidence>
<evidence type="ECO:0000256" key="5">
    <source>
        <dbReference type="ARBA" id="ARBA00022723"/>
    </source>
</evidence>
<comment type="cofactor">
    <cofactor evidence="1">
        <name>adenosylcob(III)alamin</name>
        <dbReference type="ChEBI" id="CHEBI:18408"/>
    </cofactor>
</comment>
<keyword evidence="4" id="KW-0846">Cobalamin</keyword>
<dbReference type="InterPro" id="IPR006099">
    <property type="entry name" value="MeMalonylCoA_mutase_a/b_cat"/>
</dbReference>
<dbReference type="STRING" id="311334.SAMN05421846_106171"/>
<sequence length="705" mass="78196">MRKTISVKKPDFNISSKNTEIYSFEKDGLQLKSSYKAEDVKDKELTHTTPGIEPYLRGPYSTMYVQKPWTIRQYAGFSTAEESNAFYRRNLAAGQKGLSVAFDLATHRGYDSDHVRVVGDVGKAGVAIDSVEDMKILFNEIPLDQISVSMTMNGAVLPILSFYIVAAEEQGVSQELLSGTIQNDILKEFMVRNTYIYPPAPSMKIIADIFEYTSQNIPKFNSISISGYHMQEAGATPVLEMAYTLADGLEYVRTGIKAGMNVDDFAPRLSFFWAIGMNHFMEIAKMRAARYIWATLLKQFNPQNPKSLALRTHSQTSGWSLTEQEPFNNITRTAIEALSSALGGTQSLHTNALDEAIALPTDYSAKIARNTQIILQQESGICDVVDPMGGSNLVESLTQQMIEEAMKYIDEVEQEGGMTKAIEAGIPKMRIEEAAARKQAKIDSGEEFIIGVNSFKSALKQEAIEILDIDNTEVRRKQIERLNKIKAERNSEKVEEILNEIRESAKTGKGNLLALCIEAARRRVTLGEMSDAMEESFGRYKANIRTISGVYAMNAGKNEYFEKALHLTQKFEEEEGRRPRLMVAKMGQDGHDRGAKVVATAFADMGFDVDVAPLFQTPEEVAKQAVENDIHILGVSSLAAGHKTLVPQVVEELKKLGADDITIVVGGVIPQQDYEFLYANGADFIFGPGTNLPKCAVDILEKFLN</sequence>
<dbReference type="Pfam" id="PF02310">
    <property type="entry name" value="B12-binding"/>
    <property type="match status" value="1"/>
</dbReference>
<dbReference type="PANTHER" id="PTHR48101:SF4">
    <property type="entry name" value="METHYLMALONYL-COA MUTASE, MITOCHONDRIAL"/>
    <property type="match status" value="1"/>
</dbReference>
<dbReference type="InterPro" id="IPR006159">
    <property type="entry name" value="Acid_CoA_mut_C"/>
</dbReference>
<dbReference type="NCBIfam" id="NF006944">
    <property type="entry name" value="PRK09426.1"/>
    <property type="match status" value="1"/>
</dbReference>
<comment type="similarity">
    <text evidence="2">Belongs to the methylmalonyl-CoA mutase family.</text>
</comment>
<dbReference type="CDD" id="cd03679">
    <property type="entry name" value="MM_CoA_mutase_alpha_like"/>
    <property type="match status" value="1"/>
</dbReference>
<dbReference type="PANTHER" id="PTHR48101">
    <property type="entry name" value="METHYLMALONYL-COA MUTASE, MITOCHONDRIAL-RELATED"/>
    <property type="match status" value="1"/>
</dbReference>
<evidence type="ECO:0000313" key="9">
    <source>
        <dbReference type="EMBL" id="SDI33568.1"/>
    </source>
</evidence>
<keyword evidence="7" id="KW-0170">Cobalt</keyword>
<gene>
    <name evidence="9" type="ORF">SAMN05421846_106171</name>
</gene>
<feature type="domain" description="B12-binding" evidence="8">
    <location>
        <begin position="578"/>
        <end position="705"/>
    </location>
</feature>
<evidence type="ECO:0000256" key="3">
    <source>
        <dbReference type="ARBA" id="ARBA00012398"/>
    </source>
</evidence>
<proteinExistence type="inferred from homology"/>
<dbReference type="InterPro" id="IPR006098">
    <property type="entry name" value="MMCoA_mutase_a_cat"/>
</dbReference>
<dbReference type="GO" id="GO:0046872">
    <property type="term" value="F:metal ion binding"/>
    <property type="evidence" value="ECO:0007669"/>
    <property type="project" value="UniProtKB-KW"/>
</dbReference>
<organism evidence="9 10">
    <name type="scientific">Chryseobacterium taeanense</name>
    <dbReference type="NCBI Taxonomy" id="311334"/>
    <lineage>
        <taxon>Bacteria</taxon>
        <taxon>Pseudomonadati</taxon>
        <taxon>Bacteroidota</taxon>
        <taxon>Flavobacteriia</taxon>
        <taxon>Flavobacteriales</taxon>
        <taxon>Weeksellaceae</taxon>
        <taxon>Chryseobacterium group</taxon>
        <taxon>Chryseobacterium</taxon>
    </lineage>
</organism>
<evidence type="ECO:0000313" key="10">
    <source>
        <dbReference type="Proteomes" id="UP000198869"/>
    </source>
</evidence>
<dbReference type="OrthoDB" id="9762378at2"/>
<dbReference type="NCBIfam" id="TIGR00641">
    <property type="entry name" value="acid_CoA_mut_N"/>
    <property type="match status" value="1"/>
</dbReference>
<evidence type="ECO:0000259" key="8">
    <source>
        <dbReference type="PROSITE" id="PS51332"/>
    </source>
</evidence>
<dbReference type="Proteomes" id="UP000198869">
    <property type="component" value="Unassembled WGS sequence"/>
</dbReference>
<dbReference type="PROSITE" id="PS51332">
    <property type="entry name" value="B12_BINDING"/>
    <property type="match status" value="1"/>
</dbReference>
<dbReference type="GO" id="GO:0004494">
    <property type="term" value="F:methylmalonyl-CoA mutase activity"/>
    <property type="evidence" value="ECO:0007669"/>
    <property type="project" value="UniProtKB-EC"/>
</dbReference>
<dbReference type="AlphaFoldDB" id="A0A1G8JQS1"/>
<keyword evidence="5" id="KW-0479">Metal-binding</keyword>
<dbReference type="GO" id="GO:0019678">
    <property type="term" value="P:propionate metabolic process, methylmalonyl pathway"/>
    <property type="evidence" value="ECO:0007669"/>
    <property type="project" value="TreeGrafter"/>
</dbReference>
<name>A0A1G8JQS1_9FLAO</name>
<dbReference type="GO" id="GO:0031419">
    <property type="term" value="F:cobalamin binding"/>
    <property type="evidence" value="ECO:0007669"/>
    <property type="project" value="UniProtKB-KW"/>
</dbReference>
<dbReference type="EMBL" id="FNDW01000006">
    <property type="protein sequence ID" value="SDI33568.1"/>
    <property type="molecule type" value="Genomic_DNA"/>
</dbReference>
<dbReference type="Gene3D" id="3.20.20.240">
    <property type="entry name" value="Methylmalonyl-CoA mutase"/>
    <property type="match status" value="1"/>
</dbReference>
<dbReference type="InterPro" id="IPR006158">
    <property type="entry name" value="Cobalamin-bd"/>
</dbReference>
<keyword evidence="10" id="KW-1185">Reference proteome</keyword>
<evidence type="ECO:0000256" key="1">
    <source>
        <dbReference type="ARBA" id="ARBA00001922"/>
    </source>
</evidence>
<dbReference type="SUPFAM" id="SSF51703">
    <property type="entry name" value="Cobalamin (vitamin B12)-dependent enzymes"/>
    <property type="match status" value="1"/>
</dbReference>
<dbReference type="GO" id="GO:0005737">
    <property type="term" value="C:cytoplasm"/>
    <property type="evidence" value="ECO:0007669"/>
    <property type="project" value="TreeGrafter"/>
</dbReference>
<dbReference type="Pfam" id="PF01642">
    <property type="entry name" value="MM_CoA_mutase"/>
    <property type="match status" value="1"/>
</dbReference>
<reference evidence="10" key="1">
    <citation type="submission" date="2016-10" db="EMBL/GenBank/DDBJ databases">
        <authorList>
            <person name="Varghese N."/>
            <person name="Submissions S."/>
        </authorList>
    </citation>
    <scope>NUCLEOTIDE SEQUENCE [LARGE SCALE GENOMIC DNA]</scope>
    <source>
        <strain evidence="10">DSM 17071</strain>
    </source>
</reference>
<dbReference type="InterPro" id="IPR036724">
    <property type="entry name" value="Cobalamin-bd_sf"/>
</dbReference>
<dbReference type="CDD" id="cd02071">
    <property type="entry name" value="MM_CoA_mut_B12_BD"/>
    <property type="match status" value="1"/>
</dbReference>
<dbReference type="FunFam" id="3.20.20.240:FF:000001">
    <property type="entry name" value="Probable methylmalonyl-coa mutase"/>
    <property type="match status" value="1"/>
</dbReference>
<dbReference type="EC" id="5.4.99.2" evidence="3"/>
<dbReference type="Gene3D" id="3.40.50.280">
    <property type="entry name" value="Cobalamin-binding domain"/>
    <property type="match status" value="1"/>
</dbReference>
<evidence type="ECO:0000256" key="7">
    <source>
        <dbReference type="ARBA" id="ARBA00023285"/>
    </source>
</evidence>
<protein>
    <recommendedName>
        <fullName evidence="3">methylmalonyl-CoA mutase</fullName>
        <ecNumber evidence="3">5.4.99.2</ecNumber>
    </recommendedName>
</protein>
<accession>A0A1G8JQS1</accession>
<dbReference type="SUPFAM" id="SSF52242">
    <property type="entry name" value="Cobalamin (vitamin B12)-binding domain"/>
    <property type="match status" value="1"/>
</dbReference>
<evidence type="ECO:0000256" key="4">
    <source>
        <dbReference type="ARBA" id="ARBA00022628"/>
    </source>
</evidence>
<dbReference type="FunFam" id="3.40.50.280:FF:000002">
    <property type="entry name" value="Methylmalonyl-CoA mutase, mitochondrial"/>
    <property type="match status" value="1"/>
</dbReference>
<keyword evidence="6" id="KW-0413">Isomerase</keyword>